<dbReference type="GO" id="GO:0005737">
    <property type="term" value="C:cytoplasm"/>
    <property type="evidence" value="ECO:0000318"/>
    <property type="project" value="GO_Central"/>
</dbReference>
<evidence type="ECO:0000256" key="2">
    <source>
        <dbReference type="ARBA" id="ARBA00022741"/>
    </source>
</evidence>
<keyword evidence="2" id="KW-0547">Nucleotide-binding</keyword>
<dbReference type="InterPro" id="IPR043129">
    <property type="entry name" value="ATPase_NBD"/>
</dbReference>
<evidence type="ECO:0000256" key="3">
    <source>
        <dbReference type="ARBA" id="ARBA00022840"/>
    </source>
</evidence>
<comment type="caution">
    <text evidence="4">The sequence shown here is derived from an EMBL/GenBank/DDBJ whole genome shotgun (WGS) entry which is preliminary data.</text>
</comment>
<dbReference type="SUPFAM" id="SSF53067">
    <property type="entry name" value="Actin-like ATPase domain"/>
    <property type="match status" value="2"/>
</dbReference>
<dbReference type="PROSITE" id="PS00329">
    <property type="entry name" value="HSP70_2"/>
    <property type="match status" value="1"/>
</dbReference>
<name>A0A9R1UCA9_LACSA</name>
<dbReference type="GO" id="GO:0016887">
    <property type="term" value="F:ATP hydrolysis activity"/>
    <property type="evidence" value="ECO:0000318"/>
    <property type="project" value="GO_Central"/>
</dbReference>
<dbReference type="FunFam" id="3.30.30.30:FF:000001">
    <property type="entry name" value="heat shock 70 kDa protein-like"/>
    <property type="match status" value="1"/>
</dbReference>
<dbReference type="PRINTS" id="PR00301">
    <property type="entry name" value="HEATSHOCK70"/>
</dbReference>
<dbReference type="AlphaFoldDB" id="A0A9R1UCA9"/>
<evidence type="ECO:0000313" key="5">
    <source>
        <dbReference type="Proteomes" id="UP000235145"/>
    </source>
</evidence>
<dbReference type="GO" id="GO:0044183">
    <property type="term" value="F:protein folding chaperone"/>
    <property type="evidence" value="ECO:0000318"/>
    <property type="project" value="GO_Central"/>
</dbReference>
<keyword evidence="5" id="KW-1185">Reference proteome</keyword>
<evidence type="ECO:0000313" key="4">
    <source>
        <dbReference type="EMBL" id="KAJ0184508.1"/>
    </source>
</evidence>
<comment type="similarity">
    <text evidence="1">Belongs to the heat shock protein 70 family.</text>
</comment>
<dbReference type="GO" id="GO:0031072">
    <property type="term" value="F:heat shock protein binding"/>
    <property type="evidence" value="ECO:0000318"/>
    <property type="project" value="GO_Central"/>
</dbReference>
<proteinExistence type="inferred from homology"/>
<sequence>MENINFFKQEDAKRLIGRRFSDSKVQDDIKLWPFRVIQGPADTPKIVVSYKGHEKEFLAEEISSMILGKMKETAEAYLGKPVKDAVITVPAYFNDSQRQATKDAGAIAGLNVMRIINEPTGAAIAYGLDNKSDITSKINVLVFDLGGGTFDVSLLTMEEGGGTLQVKAVAGDTHLGGEDFDSRMVDHCAHEFKRRWNKDLTGNKRALGRLKCACEKAKRILSCDILTSIEIDGLHEGIDFSMKLSRAKFEELNMGFFVKCIETLEACLTDAKMDKSRVNEVILVGGSTRIPKVQSMLQEFFNGKQLCKRVNPDEAVAYGAAVMAEKLTGNGDDCFQDLLLLDVTPLSLGVELKEEVFDVLIPRNTPIPTKKSKFHTTCYDNQSEVCIEVYQGERARSVDNHLLGMFTPFGIPLAPRKVPQINNCLSQRLVKQQT</sequence>
<dbReference type="GO" id="GO:0042026">
    <property type="term" value="P:protein refolding"/>
    <property type="evidence" value="ECO:0000318"/>
    <property type="project" value="GO_Central"/>
</dbReference>
<keyword evidence="3" id="KW-0067">ATP-binding</keyword>
<dbReference type="PROSITE" id="PS01036">
    <property type="entry name" value="HSP70_3"/>
    <property type="match status" value="1"/>
</dbReference>
<dbReference type="Gene3D" id="3.90.640.10">
    <property type="entry name" value="Actin, Chain A, domain 4"/>
    <property type="match status" value="1"/>
</dbReference>
<dbReference type="Gene3D" id="2.60.34.10">
    <property type="entry name" value="Substrate Binding Domain Of DNAk, Chain A, domain 1"/>
    <property type="match status" value="1"/>
</dbReference>
<evidence type="ECO:0008006" key="6">
    <source>
        <dbReference type="Google" id="ProtNLM"/>
    </source>
</evidence>
<dbReference type="Gene3D" id="3.30.420.40">
    <property type="match status" value="2"/>
</dbReference>
<gene>
    <name evidence="4" type="ORF">LSAT_V11C900469860</name>
</gene>
<organism evidence="4 5">
    <name type="scientific">Lactuca sativa</name>
    <name type="common">Garden lettuce</name>
    <dbReference type="NCBI Taxonomy" id="4236"/>
    <lineage>
        <taxon>Eukaryota</taxon>
        <taxon>Viridiplantae</taxon>
        <taxon>Streptophyta</taxon>
        <taxon>Embryophyta</taxon>
        <taxon>Tracheophyta</taxon>
        <taxon>Spermatophyta</taxon>
        <taxon>Magnoliopsida</taxon>
        <taxon>eudicotyledons</taxon>
        <taxon>Gunneridae</taxon>
        <taxon>Pentapetalae</taxon>
        <taxon>asterids</taxon>
        <taxon>campanulids</taxon>
        <taxon>Asterales</taxon>
        <taxon>Asteraceae</taxon>
        <taxon>Cichorioideae</taxon>
        <taxon>Cichorieae</taxon>
        <taxon>Lactucinae</taxon>
        <taxon>Lactuca</taxon>
    </lineage>
</organism>
<dbReference type="InterPro" id="IPR018181">
    <property type="entry name" value="Heat_shock_70_CS"/>
</dbReference>
<accession>A0A9R1UCA9</accession>
<dbReference type="GO" id="GO:0140662">
    <property type="term" value="F:ATP-dependent protein folding chaperone"/>
    <property type="evidence" value="ECO:0007669"/>
    <property type="project" value="InterPro"/>
</dbReference>
<evidence type="ECO:0000256" key="1">
    <source>
        <dbReference type="ARBA" id="ARBA00007381"/>
    </source>
</evidence>
<dbReference type="EMBL" id="NBSK02000009">
    <property type="protein sequence ID" value="KAJ0184508.1"/>
    <property type="molecule type" value="Genomic_DNA"/>
</dbReference>
<dbReference type="Proteomes" id="UP000235145">
    <property type="component" value="Unassembled WGS sequence"/>
</dbReference>
<reference evidence="4 5" key="1">
    <citation type="journal article" date="2017" name="Nat. Commun.">
        <title>Genome assembly with in vitro proximity ligation data and whole-genome triplication in lettuce.</title>
        <authorList>
            <person name="Reyes-Chin-Wo S."/>
            <person name="Wang Z."/>
            <person name="Yang X."/>
            <person name="Kozik A."/>
            <person name="Arikit S."/>
            <person name="Song C."/>
            <person name="Xia L."/>
            <person name="Froenicke L."/>
            <person name="Lavelle D.O."/>
            <person name="Truco M.J."/>
            <person name="Xia R."/>
            <person name="Zhu S."/>
            <person name="Xu C."/>
            <person name="Xu H."/>
            <person name="Xu X."/>
            <person name="Cox K."/>
            <person name="Korf I."/>
            <person name="Meyers B.C."/>
            <person name="Michelmore R.W."/>
        </authorList>
    </citation>
    <scope>NUCLEOTIDE SEQUENCE [LARGE SCALE GENOMIC DNA]</scope>
    <source>
        <strain evidence="5">cv. Salinas</strain>
        <tissue evidence="4">Seedlings</tissue>
    </source>
</reference>
<dbReference type="PANTHER" id="PTHR19375">
    <property type="entry name" value="HEAT SHOCK PROTEIN 70KDA"/>
    <property type="match status" value="1"/>
</dbReference>
<dbReference type="FunFam" id="3.90.640.10:FF:000002">
    <property type="entry name" value="Heat shock 70 kDa"/>
    <property type="match status" value="1"/>
</dbReference>
<dbReference type="SUPFAM" id="SSF100920">
    <property type="entry name" value="Heat shock protein 70kD (HSP70), peptide-binding domain"/>
    <property type="match status" value="1"/>
</dbReference>
<protein>
    <recommendedName>
        <fullName evidence="6">Heat shock protein 70</fullName>
    </recommendedName>
</protein>
<dbReference type="Gene3D" id="3.30.30.30">
    <property type="match status" value="1"/>
</dbReference>
<dbReference type="GO" id="GO:0005524">
    <property type="term" value="F:ATP binding"/>
    <property type="evidence" value="ECO:0007669"/>
    <property type="project" value="UniProtKB-KW"/>
</dbReference>
<dbReference type="InterPro" id="IPR029047">
    <property type="entry name" value="HSP70_peptide-bd_sf"/>
</dbReference>
<dbReference type="InterPro" id="IPR013126">
    <property type="entry name" value="Hsp_70_fam"/>
</dbReference>
<dbReference type="FunFam" id="3.30.420.40:FF:000545">
    <property type="entry name" value="Endoplasmic reticulum chaperone BiP"/>
    <property type="match status" value="1"/>
</dbReference>
<dbReference type="Pfam" id="PF00012">
    <property type="entry name" value="HSP70"/>
    <property type="match status" value="1"/>
</dbReference>